<dbReference type="RefSeq" id="WP_147275282.1">
    <property type="nucleotide sequence ID" value="NZ_QPJY01000013.1"/>
</dbReference>
<reference evidence="4 5" key="1">
    <citation type="submission" date="2018-07" db="EMBL/GenBank/DDBJ databases">
        <title>Genomic Encyclopedia of Type Strains, Phase IV (KMG-IV): sequencing the most valuable type-strain genomes for metagenomic binning, comparative biology and taxonomic classification.</title>
        <authorList>
            <person name="Goeker M."/>
        </authorList>
    </citation>
    <scope>NUCLEOTIDE SEQUENCE [LARGE SCALE GENOMIC DNA]</scope>
    <source>
        <strain evidence="4 5">DSM 26407</strain>
    </source>
</reference>
<gene>
    <name evidence="4" type="ORF">DFQ59_11356</name>
</gene>
<feature type="signal peptide" evidence="2">
    <location>
        <begin position="1"/>
        <end position="23"/>
    </location>
</feature>
<feature type="transmembrane region" description="Helical" evidence="1">
    <location>
        <begin position="291"/>
        <end position="313"/>
    </location>
</feature>
<keyword evidence="1" id="KW-0472">Membrane</keyword>
<dbReference type="Proteomes" id="UP000252707">
    <property type="component" value="Unassembled WGS sequence"/>
</dbReference>
<organism evidence="4 5">
    <name type="scientific">Thioalbus denitrificans</name>
    <dbReference type="NCBI Taxonomy" id="547122"/>
    <lineage>
        <taxon>Bacteria</taxon>
        <taxon>Pseudomonadati</taxon>
        <taxon>Pseudomonadota</taxon>
        <taxon>Gammaproteobacteria</taxon>
        <taxon>Chromatiales</taxon>
        <taxon>Ectothiorhodospiraceae</taxon>
        <taxon>Thioalbus</taxon>
    </lineage>
</organism>
<dbReference type="EMBL" id="QPJY01000013">
    <property type="protein sequence ID" value="RCX24960.1"/>
    <property type="molecule type" value="Genomic_DNA"/>
</dbReference>
<keyword evidence="1" id="KW-0812">Transmembrane</keyword>
<evidence type="ECO:0000256" key="2">
    <source>
        <dbReference type="SAM" id="SignalP"/>
    </source>
</evidence>
<feature type="transmembrane region" description="Helical" evidence="1">
    <location>
        <begin position="223"/>
        <end position="247"/>
    </location>
</feature>
<evidence type="ECO:0000313" key="5">
    <source>
        <dbReference type="Proteomes" id="UP000252707"/>
    </source>
</evidence>
<evidence type="ECO:0000259" key="3">
    <source>
        <dbReference type="Pfam" id="PF26514"/>
    </source>
</evidence>
<comment type="caution">
    <text evidence="4">The sequence shown here is derived from an EMBL/GenBank/DDBJ whole genome shotgun (WGS) entry which is preliminary data.</text>
</comment>
<dbReference type="Pfam" id="PF26514">
    <property type="entry name" value="DUF8173"/>
    <property type="match status" value="1"/>
</dbReference>
<name>A0A369BTI0_9GAMM</name>
<evidence type="ECO:0000313" key="4">
    <source>
        <dbReference type="EMBL" id="RCX24960.1"/>
    </source>
</evidence>
<keyword evidence="5" id="KW-1185">Reference proteome</keyword>
<feature type="transmembrane region" description="Helical" evidence="1">
    <location>
        <begin position="325"/>
        <end position="343"/>
    </location>
</feature>
<feature type="transmembrane region" description="Helical" evidence="1">
    <location>
        <begin position="259"/>
        <end position="285"/>
    </location>
</feature>
<feature type="chain" id="PRO_5016785721" evidence="2">
    <location>
        <begin position="24"/>
        <end position="383"/>
    </location>
</feature>
<dbReference type="InterPro" id="IPR058486">
    <property type="entry name" value="DUF8173"/>
</dbReference>
<sequence>MHSGNGGRLLVLALALLPAVAAAGPVAGEVVDLRGEIAEDLYVAGRSVTFDGRAAGDVLAAGRDVRVAGTVAGDVMAAGERVEIAAAVADDARLAGRDVRVAGSVGDGLLAAGETVILSAGAEVGGRAWLAGRRIELSGDLARGVRAAGETVIVSGRVTGDAEFAAGRVEVRAGAEITGNLVVRGPEPPRVEPGARIGGRVEHLPGESPAEVSASPSLAALPWLFAPALAVAGGLWLLLAPGFAAAAARTARTQTGLSLALGLALLATPPLVAVLLMATVVGALAGLVLFALYPVMVLVGGLNGALSLGGLVLARLRRGDAGGGIRFVALLTGIVALALLAWIPLLGGLLVLAIAVTGLGALGLSAWSARAGGAAPPAAPDVV</sequence>
<feature type="domain" description="DUF8173" evidence="3">
    <location>
        <begin position="229"/>
        <end position="365"/>
    </location>
</feature>
<keyword evidence="1" id="KW-1133">Transmembrane helix</keyword>
<feature type="transmembrane region" description="Helical" evidence="1">
    <location>
        <begin position="349"/>
        <end position="367"/>
    </location>
</feature>
<dbReference type="AlphaFoldDB" id="A0A369BTI0"/>
<proteinExistence type="predicted"/>
<protein>
    <submittedName>
        <fullName evidence="4">Cytoskeletal protein CcmA (Bactofilin family)</fullName>
    </submittedName>
</protein>
<keyword evidence="2" id="KW-0732">Signal</keyword>
<evidence type="ECO:0000256" key="1">
    <source>
        <dbReference type="SAM" id="Phobius"/>
    </source>
</evidence>
<accession>A0A369BTI0</accession>
<dbReference type="OrthoDB" id="1172790at2"/>